<dbReference type="InterPro" id="IPR036383">
    <property type="entry name" value="TSP1_rpt_sf"/>
</dbReference>
<evidence type="ECO:0000256" key="1">
    <source>
        <dbReference type="SAM" id="MobiDB-lite"/>
    </source>
</evidence>
<dbReference type="AlphaFoldDB" id="A0A1I8GQJ9"/>
<dbReference type="Pfam" id="PF00090">
    <property type="entry name" value="TSP_1"/>
    <property type="match status" value="1"/>
</dbReference>
<evidence type="ECO:0000313" key="4">
    <source>
        <dbReference type="WBParaSite" id="maker-uti_cns_0002644-snap-gene-0.10-mRNA-1"/>
    </source>
</evidence>
<reference evidence="4" key="1">
    <citation type="submission" date="2016-11" db="UniProtKB">
        <authorList>
            <consortium name="WormBaseParasite"/>
        </authorList>
    </citation>
    <scope>IDENTIFICATION</scope>
</reference>
<dbReference type="InterPro" id="IPR000884">
    <property type="entry name" value="TSP1_rpt"/>
</dbReference>
<protein>
    <submittedName>
        <fullName evidence="4">TSP1_CCN domain-containing protein</fullName>
    </submittedName>
</protein>
<keyword evidence="3" id="KW-1185">Reference proteome</keyword>
<organism evidence="3 4">
    <name type="scientific">Macrostomum lignano</name>
    <dbReference type="NCBI Taxonomy" id="282301"/>
    <lineage>
        <taxon>Eukaryota</taxon>
        <taxon>Metazoa</taxon>
        <taxon>Spiralia</taxon>
        <taxon>Lophotrochozoa</taxon>
        <taxon>Platyhelminthes</taxon>
        <taxon>Rhabditophora</taxon>
        <taxon>Macrostomorpha</taxon>
        <taxon>Macrostomida</taxon>
        <taxon>Macrostomidae</taxon>
        <taxon>Macrostomum</taxon>
    </lineage>
</organism>
<feature type="region of interest" description="Disordered" evidence="1">
    <location>
        <begin position="1"/>
        <end position="27"/>
    </location>
</feature>
<keyword evidence="2" id="KW-1133">Transmembrane helix</keyword>
<feature type="transmembrane region" description="Helical" evidence="2">
    <location>
        <begin position="37"/>
        <end position="57"/>
    </location>
</feature>
<dbReference type="Proteomes" id="UP000095280">
    <property type="component" value="Unplaced"/>
</dbReference>
<name>A0A1I8GQJ9_9PLAT</name>
<keyword evidence="2" id="KW-0472">Membrane</keyword>
<sequence length="159" mass="17506">MQPQNHHHQGSGSLNEHEKSSNLTSTPVITKSSVDKVPVIVVLMGSLIMLIFLLVNVPCIVLQRGLFCVTGNSSRFEWTPWGNCSATCSEQTGIQIRRLDQLGALDAVPREPVDKANLSHSTVSKFHNNKNSECVALSGEILSYKKLQTLTNCDLFNMI</sequence>
<evidence type="ECO:0000256" key="2">
    <source>
        <dbReference type="SAM" id="Phobius"/>
    </source>
</evidence>
<accession>A0A1I8GQJ9</accession>
<proteinExistence type="predicted"/>
<dbReference type="WBParaSite" id="maker-uti_cns_0002644-snap-gene-0.10-mRNA-1">
    <property type="protein sequence ID" value="maker-uti_cns_0002644-snap-gene-0.10-mRNA-1"/>
    <property type="gene ID" value="maker-uti_cns_0002644-snap-gene-0.10"/>
</dbReference>
<keyword evidence="2" id="KW-0812">Transmembrane</keyword>
<dbReference type="SUPFAM" id="SSF82895">
    <property type="entry name" value="TSP-1 type 1 repeat"/>
    <property type="match status" value="1"/>
</dbReference>
<evidence type="ECO:0000313" key="3">
    <source>
        <dbReference type="Proteomes" id="UP000095280"/>
    </source>
</evidence>